<dbReference type="SUPFAM" id="SSF53850">
    <property type="entry name" value="Periplasmic binding protein-like II"/>
    <property type="match status" value="1"/>
</dbReference>
<gene>
    <name evidence="3" type="ORF">SAMN04490178_11324</name>
</gene>
<feature type="domain" description="GGDEF" evidence="2">
    <location>
        <begin position="363"/>
        <end position="491"/>
    </location>
</feature>
<dbReference type="GO" id="GO:0005886">
    <property type="term" value="C:plasma membrane"/>
    <property type="evidence" value="ECO:0007669"/>
    <property type="project" value="TreeGrafter"/>
</dbReference>
<dbReference type="InterPro" id="IPR000160">
    <property type="entry name" value="GGDEF_dom"/>
</dbReference>
<keyword evidence="1" id="KW-0812">Transmembrane</keyword>
<dbReference type="PANTHER" id="PTHR45138:SF9">
    <property type="entry name" value="DIGUANYLATE CYCLASE DGCM-RELATED"/>
    <property type="match status" value="1"/>
</dbReference>
<dbReference type="AlphaFoldDB" id="A0A1H8VXH3"/>
<dbReference type="SUPFAM" id="SSF55073">
    <property type="entry name" value="Nucleotide cyclase"/>
    <property type="match status" value="1"/>
</dbReference>
<evidence type="ECO:0000256" key="1">
    <source>
        <dbReference type="SAM" id="Phobius"/>
    </source>
</evidence>
<keyword evidence="1" id="KW-1133">Transmembrane helix</keyword>
<evidence type="ECO:0000313" key="4">
    <source>
        <dbReference type="Proteomes" id="UP000198847"/>
    </source>
</evidence>
<proteinExistence type="predicted"/>
<dbReference type="EMBL" id="FODY01000013">
    <property type="protein sequence ID" value="SEP20045.1"/>
    <property type="molecule type" value="Genomic_DNA"/>
</dbReference>
<dbReference type="NCBIfam" id="TIGR00254">
    <property type="entry name" value="GGDEF"/>
    <property type="match status" value="1"/>
</dbReference>
<dbReference type="InterPro" id="IPR029787">
    <property type="entry name" value="Nucleotide_cyclase"/>
</dbReference>
<dbReference type="GO" id="GO:1902201">
    <property type="term" value="P:negative regulation of bacterial-type flagellum-dependent cell motility"/>
    <property type="evidence" value="ECO:0007669"/>
    <property type="project" value="TreeGrafter"/>
</dbReference>
<keyword evidence="4" id="KW-1185">Reference proteome</keyword>
<dbReference type="InterPro" id="IPR001638">
    <property type="entry name" value="Solute-binding_3/MltF_N"/>
</dbReference>
<dbReference type="Pfam" id="PF00497">
    <property type="entry name" value="SBP_bac_3"/>
    <property type="match status" value="1"/>
</dbReference>
<dbReference type="RefSeq" id="WP_091747353.1">
    <property type="nucleotide sequence ID" value="NZ_FODY01000013.1"/>
</dbReference>
<dbReference type="Pfam" id="PF00990">
    <property type="entry name" value="GGDEF"/>
    <property type="match status" value="1"/>
</dbReference>
<sequence length="505" mass="58026">MKQSKQLAGLFLIVIIIGMTAFYGYKVQEMRTTQNRHVAITPDMQVELTAGEREFIRSLGTLKVAVDERFPPISCYSKKTGEFDGVSIEVLRILSQTLGFKYTLIPYGDLSWIEHLNLIRDNKIDILCAASVTDERKSYGYFANTVYFEMNYALIGAIDHHVRLSRINDIARYKIGLVEGMSVNDYLLKFADPQKVIYYRTFDDAFAALRRQEVNLISHNEAAFVERYFTGKLFDYEIVFSINDNIRQYAFFSPKTENGKKLIEILDKGMKKLDLKTIGKQYYEDKSIFAYYKDHVLQEQHMNELRNFFLMLLLTTFMIFMIATVLMRRRNRELEWLAATDYLTGVKNRHALFNEFSDVSRLQQSSIIYVDLDHFKVINDNFGHEAGDQVLQEIAVRLQNCLPQASVYRMGGDEFLLILESGEVFDGAVLLSQIEQPVYCNQNRYCVSASIGYVDITQCPDKSLNEIITMADTAMLQAKASGKNRVVNFSCMVNRKPGAEEPVGD</sequence>
<dbReference type="GO" id="GO:0043709">
    <property type="term" value="P:cell adhesion involved in single-species biofilm formation"/>
    <property type="evidence" value="ECO:0007669"/>
    <property type="project" value="TreeGrafter"/>
</dbReference>
<evidence type="ECO:0000259" key="2">
    <source>
        <dbReference type="PROSITE" id="PS50887"/>
    </source>
</evidence>
<evidence type="ECO:0000313" key="3">
    <source>
        <dbReference type="EMBL" id="SEP20045.1"/>
    </source>
</evidence>
<keyword evidence="1" id="KW-0472">Membrane</keyword>
<dbReference type="STRING" id="112903.SAMN04490178_11324"/>
<dbReference type="Gene3D" id="3.30.70.270">
    <property type="match status" value="1"/>
</dbReference>
<protein>
    <submittedName>
        <fullName evidence="3">Diguanylate cyclase (GGDEF) domain-containing protein</fullName>
    </submittedName>
</protein>
<dbReference type="SMART" id="SM00267">
    <property type="entry name" value="GGDEF"/>
    <property type="match status" value="1"/>
</dbReference>
<dbReference type="SMART" id="SM00062">
    <property type="entry name" value="PBPb"/>
    <property type="match status" value="1"/>
</dbReference>
<dbReference type="InterPro" id="IPR043128">
    <property type="entry name" value="Rev_trsase/Diguanyl_cyclase"/>
</dbReference>
<dbReference type="PROSITE" id="PS50887">
    <property type="entry name" value="GGDEF"/>
    <property type="match status" value="1"/>
</dbReference>
<feature type="transmembrane region" description="Helical" evidence="1">
    <location>
        <begin position="7"/>
        <end position="25"/>
    </location>
</feature>
<dbReference type="InterPro" id="IPR050469">
    <property type="entry name" value="Diguanylate_Cyclase"/>
</dbReference>
<dbReference type="Proteomes" id="UP000198847">
    <property type="component" value="Unassembled WGS sequence"/>
</dbReference>
<dbReference type="PANTHER" id="PTHR45138">
    <property type="entry name" value="REGULATORY COMPONENTS OF SENSORY TRANSDUCTION SYSTEM"/>
    <property type="match status" value="1"/>
</dbReference>
<dbReference type="Gene3D" id="3.40.190.10">
    <property type="entry name" value="Periplasmic binding protein-like II"/>
    <property type="match status" value="2"/>
</dbReference>
<dbReference type="GO" id="GO:0052621">
    <property type="term" value="F:diguanylate cyclase activity"/>
    <property type="evidence" value="ECO:0007669"/>
    <property type="project" value="TreeGrafter"/>
</dbReference>
<organism evidence="3 4">
    <name type="scientific">Propionispora vibrioides</name>
    <dbReference type="NCBI Taxonomy" id="112903"/>
    <lineage>
        <taxon>Bacteria</taxon>
        <taxon>Bacillati</taxon>
        <taxon>Bacillota</taxon>
        <taxon>Negativicutes</taxon>
        <taxon>Selenomonadales</taxon>
        <taxon>Sporomusaceae</taxon>
        <taxon>Propionispora</taxon>
    </lineage>
</organism>
<accession>A0A1H8VXH3</accession>
<reference evidence="3 4" key="1">
    <citation type="submission" date="2016-10" db="EMBL/GenBank/DDBJ databases">
        <authorList>
            <person name="de Groot N.N."/>
        </authorList>
    </citation>
    <scope>NUCLEOTIDE SEQUENCE [LARGE SCALE GENOMIC DNA]</scope>
    <source>
        <strain evidence="3 4">DSM 13305</strain>
    </source>
</reference>
<dbReference type="OrthoDB" id="9810305at2"/>
<dbReference type="CDD" id="cd01949">
    <property type="entry name" value="GGDEF"/>
    <property type="match status" value="1"/>
</dbReference>
<feature type="transmembrane region" description="Helical" evidence="1">
    <location>
        <begin position="308"/>
        <end position="327"/>
    </location>
</feature>
<name>A0A1H8VXH3_9FIRM</name>